<dbReference type="RefSeq" id="XP_067526494.1">
    <property type="nucleotide sequence ID" value="XM_067670393.1"/>
</dbReference>
<name>I1CRL8_RHIO9</name>
<protein>
    <recommendedName>
        <fullName evidence="3">SET domain-containing protein</fullName>
    </recommendedName>
</protein>
<dbReference type="InterPro" id="IPR046341">
    <property type="entry name" value="SET_dom_sf"/>
</dbReference>
<keyword evidence="2" id="KW-1185">Reference proteome</keyword>
<dbReference type="SUPFAM" id="SSF82199">
    <property type="entry name" value="SET domain"/>
    <property type="match status" value="1"/>
</dbReference>
<dbReference type="Proteomes" id="UP000009138">
    <property type="component" value="Unassembled WGS sequence"/>
</dbReference>
<accession>I1CRL8</accession>
<dbReference type="OrthoDB" id="442460at2759"/>
<sequence length="59" mass="7051">MYWNTTINPLSSPMRVVVLVALRDIEPEEELYSTYMDITKAIDLSIWMKKIFFMMSMKE</sequence>
<dbReference type="EMBL" id="CH476748">
    <property type="protein sequence ID" value="EIE91098.1"/>
    <property type="molecule type" value="Genomic_DNA"/>
</dbReference>
<evidence type="ECO:0000313" key="1">
    <source>
        <dbReference type="EMBL" id="EIE91098.1"/>
    </source>
</evidence>
<proteinExistence type="predicted"/>
<gene>
    <name evidence="1" type="ORF">RO3G_15809</name>
</gene>
<dbReference type="InParanoid" id="I1CRL8"/>
<dbReference type="AlphaFoldDB" id="I1CRL8"/>
<reference evidence="1 2" key="1">
    <citation type="journal article" date="2009" name="PLoS Genet.">
        <title>Genomic analysis of the basal lineage fungus Rhizopus oryzae reveals a whole-genome duplication.</title>
        <authorList>
            <person name="Ma L.-J."/>
            <person name="Ibrahim A.S."/>
            <person name="Skory C."/>
            <person name="Grabherr M.G."/>
            <person name="Burger G."/>
            <person name="Butler M."/>
            <person name="Elias M."/>
            <person name="Idnurm A."/>
            <person name="Lang B.F."/>
            <person name="Sone T."/>
            <person name="Abe A."/>
            <person name="Calvo S.E."/>
            <person name="Corrochano L.M."/>
            <person name="Engels R."/>
            <person name="Fu J."/>
            <person name="Hansberg W."/>
            <person name="Kim J.-M."/>
            <person name="Kodira C.D."/>
            <person name="Koehrsen M.J."/>
            <person name="Liu B."/>
            <person name="Miranda-Saavedra D."/>
            <person name="O'Leary S."/>
            <person name="Ortiz-Castellanos L."/>
            <person name="Poulter R."/>
            <person name="Rodriguez-Romero J."/>
            <person name="Ruiz-Herrera J."/>
            <person name="Shen Y.-Q."/>
            <person name="Zeng Q."/>
            <person name="Galagan J."/>
            <person name="Birren B.W."/>
            <person name="Cuomo C.A."/>
            <person name="Wickes B.L."/>
        </authorList>
    </citation>
    <scope>NUCLEOTIDE SEQUENCE [LARGE SCALE GENOMIC DNA]</scope>
    <source>
        <strain evidence="2">RA 99-880 / ATCC MYA-4621 / FGSC 9543 / NRRL 43880</strain>
    </source>
</reference>
<evidence type="ECO:0008006" key="3">
    <source>
        <dbReference type="Google" id="ProtNLM"/>
    </source>
</evidence>
<dbReference type="GeneID" id="93622774"/>
<dbReference type="VEuPathDB" id="FungiDB:RO3G_15809"/>
<organism evidence="1 2">
    <name type="scientific">Rhizopus delemar (strain RA 99-880 / ATCC MYA-4621 / FGSC 9543 / NRRL 43880)</name>
    <name type="common">Mucormycosis agent</name>
    <name type="synonym">Rhizopus arrhizus var. delemar</name>
    <dbReference type="NCBI Taxonomy" id="246409"/>
    <lineage>
        <taxon>Eukaryota</taxon>
        <taxon>Fungi</taxon>
        <taxon>Fungi incertae sedis</taxon>
        <taxon>Mucoromycota</taxon>
        <taxon>Mucoromycotina</taxon>
        <taxon>Mucoromycetes</taxon>
        <taxon>Mucorales</taxon>
        <taxon>Mucorineae</taxon>
        <taxon>Rhizopodaceae</taxon>
        <taxon>Rhizopus</taxon>
    </lineage>
</organism>
<evidence type="ECO:0000313" key="2">
    <source>
        <dbReference type="Proteomes" id="UP000009138"/>
    </source>
</evidence>